<dbReference type="EMBL" id="CP000612">
    <property type="protein sequence ID" value="ABO50995.1"/>
    <property type="molecule type" value="Genomic_DNA"/>
</dbReference>
<dbReference type="eggNOG" id="COG0561">
    <property type="taxonomic scope" value="Bacteria"/>
</dbReference>
<gene>
    <name evidence="2" type="ordered locus">Dred_2485</name>
</gene>
<name>A4J7E2_DESRM</name>
<keyword evidence="1" id="KW-0812">Transmembrane</keyword>
<keyword evidence="1" id="KW-1133">Transmembrane helix</keyword>
<keyword evidence="3" id="KW-1185">Reference proteome</keyword>
<dbReference type="STRING" id="349161.Dred_2485"/>
<dbReference type="RefSeq" id="WP_011878793.1">
    <property type="nucleotide sequence ID" value="NC_009253.1"/>
</dbReference>
<reference evidence="2 3" key="1">
    <citation type="submission" date="2007-03" db="EMBL/GenBank/DDBJ databases">
        <title>Complete sequence of Desulfotomaculum reducens MI-1.</title>
        <authorList>
            <consortium name="US DOE Joint Genome Institute"/>
            <person name="Copeland A."/>
            <person name="Lucas S."/>
            <person name="Lapidus A."/>
            <person name="Barry K."/>
            <person name="Detter J.C."/>
            <person name="Glavina del Rio T."/>
            <person name="Hammon N."/>
            <person name="Israni S."/>
            <person name="Dalin E."/>
            <person name="Tice H."/>
            <person name="Pitluck S."/>
            <person name="Sims D."/>
            <person name="Brettin T."/>
            <person name="Bruce D."/>
            <person name="Han C."/>
            <person name="Tapia R."/>
            <person name="Schmutz J."/>
            <person name="Larimer F."/>
            <person name="Land M."/>
            <person name="Hauser L."/>
            <person name="Kyrpides N."/>
            <person name="Kim E."/>
            <person name="Tebo B.M."/>
            <person name="Richardson P."/>
        </authorList>
    </citation>
    <scope>NUCLEOTIDE SEQUENCE [LARGE SCALE GENOMIC DNA]</scope>
    <source>
        <strain evidence="2 3">MI-1</strain>
    </source>
</reference>
<sequence length="428" mass="48178">MVLLRLFSFLMGYVSLVVKGDFLEKFVNMAASRGIFLWDISRIGQDKVKVKVRITDVRPLRHIARATQSGFSIVERRGFPFLIHRLKKRKLLVMGGIVFLIALYVLSSFVWFITVTGNEKLTDAEIKKIAAEVGLTPGAAKWDLDPKLIERTIREKIPAVAWAGVYVKGTRVIIEIAERKLVTERPNKEPAHIVARKAGLIKEVLVLNGQAMVQEGETVLPGSILISGEIKEEVKPDPSNQPLPEGQEPPEPQYISHFVRAKGFVRARVWYEGYGECALTETVEKMSGKQRNSICIKIGSKEIIISGPEGSPYQHYETKEIVKSLPKWRNIAIPVEIRNVQYSEKIIERIDHGKAGAQKIAEAKALEEINTKLPKGAKIAERRLEIINTGRSEDIIRVKAFVEAIEEIGVSKTFKAFKEEKVWPNVQN</sequence>
<dbReference type="PIRSF" id="PIRSF029895">
    <property type="entry name" value="SpoIV"/>
    <property type="match status" value="1"/>
</dbReference>
<evidence type="ECO:0000256" key="1">
    <source>
        <dbReference type="SAM" id="Phobius"/>
    </source>
</evidence>
<dbReference type="Pfam" id="PF06898">
    <property type="entry name" value="YqfD"/>
    <property type="match status" value="1"/>
</dbReference>
<proteinExistence type="predicted"/>
<dbReference type="KEGG" id="drm:Dred_2485"/>
<accession>A4J7E2</accession>
<dbReference type="Proteomes" id="UP000001556">
    <property type="component" value="Chromosome"/>
</dbReference>
<protein>
    <submittedName>
        <fullName evidence="2">Putative stage IV sporulation YqfD</fullName>
    </submittedName>
</protein>
<evidence type="ECO:0000313" key="2">
    <source>
        <dbReference type="EMBL" id="ABO50995.1"/>
    </source>
</evidence>
<organism evidence="2 3">
    <name type="scientific">Desulforamulus reducens (strain ATCC BAA-1160 / DSM 100696 / MI-1)</name>
    <name type="common">Desulfotomaculum reducens</name>
    <dbReference type="NCBI Taxonomy" id="349161"/>
    <lineage>
        <taxon>Bacteria</taxon>
        <taxon>Bacillati</taxon>
        <taxon>Bacillota</taxon>
        <taxon>Clostridia</taxon>
        <taxon>Eubacteriales</taxon>
        <taxon>Peptococcaceae</taxon>
        <taxon>Desulforamulus</taxon>
    </lineage>
</organism>
<dbReference type="InterPro" id="IPR010690">
    <property type="entry name" value="YqfD"/>
</dbReference>
<dbReference type="NCBIfam" id="TIGR02876">
    <property type="entry name" value="spore_yqfD"/>
    <property type="match status" value="1"/>
</dbReference>
<dbReference type="HOGENOM" id="CLU_050521_1_0_9"/>
<dbReference type="AlphaFoldDB" id="A4J7E2"/>
<keyword evidence="1" id="KW-0472">Membrane</keyword>
<feature type="transmembrane region" description="Helical" evidence="1">
    <location>
        <begin position="91"/>
        <end position="113"/>
    </location>
</feature>
<evidence type="ECO:0000313" key="3">
    <source>
        <dbReference type="Proteomes" id="UP000001556"/>
    </source>
</evidence>
<dbReference type="OrthoDB" id="1640349at2"/>